<evidence type="ECO:0000313" key="3">
    <source>
        <dbReference type="Proteomes" id="UP000269198"/>
    </source>
</evidence>
<dbReference type="EMBL" id="RJMB01000002">
    <property type="protein sequence ID" value="RNL86906.1"/>
    <property type="molecule type" value="Genomic_DNA"/>
</dbReference>
<sequence>MTTAYVHGYTERESRRLSDQAQTLAELLHTGTAPRQGARVLEAGCGTGAQTPYLLEAEPTAHITAVDVSRDSLERARERLDGHPDEERVAFVHADLFDLPFAAGSFDHVFVCFVLEHLAAPVAALATLRHLLRPGGTITAIEGDHASALFHPRSAHAEEAIAALVRVQADAGGDALIGRRLQPLLEKAGFSDVAVEPRTVYADATRPELVQGFVRETFVPMVESARGAALRAGITTPERWRAGIADLEATAADGGTFHYTFFRAGATNPTTAAAQDRNSRT</sequence>
<feature type="domain" description="Methyltransferase type 11" evidence="1">
    <location>
        <begin position="41"/>
        <end position="138"/>
    </location>
</feature>
<gene>
    <name evidence="2" type="ORF">EFW17_03290</name>
</gene>
<dbReference type="InterPro" id="IPR029063">
    <property type="entry name" value="SAM-dependent_MTases_sf"/>
</dbReference>
<evidence type="ECO:0000313" key="2">
    <source>
        <dbReference type="EMBL" id="RNL86906.1"/>
    </source>
</evidence>
<dbReference type="CDD" id="cd02440">
    <property type="entry name" value="AdoMet_MTases"/>
    <property type="match status" value="1"/>
</dbReference>
<reference evidence="2 3" key="1">
    <citation type="submission" date="2018-11" db="EMBL/GenBank/DDBJ databases">
        <title>The genome draft of YIM 96095.</title>
        <authorList>
            <person name="Tang S.-K."/>
            <person name="Chunyu W.-X."/>
            <person name="Feng Y.-Z."/>
        </authorList>
    </citation>
    <scope>NUCLEOTIDE SEQUENCE [LARGE SCALE GENOMIC DNA]</scope>
    <source>
        <strain evidence="2 3">YIM 96095</strain>
    </source>
</reference>
<keyword evidence="3" id="KW-1185">Reference proteome</keyword>
<evidence type="ECO:0000259" key="1">
    <source>
        <dbReference type="Pfam" id="PF08241"/>
    </source>
</evidence>
<dbReference type="PANTHER" id="PTHR43464">
    <property type="entry name" value="METHYLTRANSFERASE"/>
    <property type="match status" value="1"/>
</dbReference>
<keyword evidence="2" id="KW-0489">Methyltransferase</keyword>
<dbReference type="Pfam" id="PF08241">
    <property type="entry name" value="Methyltransf_11"/>
    <property type="match status" value="1"/>
</dbReference>
<name>A0A3N0EG90_9ACTN</name>
<dbReference type="AlphaFoldDB" id="A0A3N0EG90"/>
<dbReference type="Proteomes" id="UP000269198">
    <property type="component" value="Unassembled WGS sequence"/>
</dbReference>
<dbReference type="Gene3D" id="6.10.140.1580">
    <property type="match status" value="2"/>
</dbReference>
<dbReference type="PANTHER" id="PTHR43464:SF94">
    <property type="entry name" value="MALONYL-[ACYL-CARRIER PROTEIN] O-METHYLTRANSFERASE"/>
    <property type="match status" value="1"/>
</dbReference>
<comment type="caution">
    <text evidence="2">The sequence shown here is derived from an EMBL/GenBank/DDBJ whole genome shotgun (WGS) entry which is preliminary data.</text>
</comment>
<accession>A0A3N0EG90</accession>
<dbReference type="OrthoDB" id="9811589at2"/>
<dbReference type="GO" id="GO:0008757">
    <property type="term" value="F:S-adenosylmethionine-dependent methyltransferase activity"/>
    <property type="evidence" value="ECO:0007669"/>
    <property type="project" value="InterPro"/>
</dbReference>
<protein>
    <submittedName>
        <fullName evidence="2">Methyltransferase domain-containing protein</fullName>
    </submittedName>
</protein>
<organism evidence="2 3">
    <name type="scientific">Halostreptopolyspora alba</name>
    <dbReference type="NCBI Taxonomy" id="2487137"/>
    <lineage>
        <taxon>Bacteria</taxon>
        <taxon>Bacillati</taxon>
        <taxon>Actinomycetota</taxon>
        <taxon>Actinomycetes</taxon>
        <taxon>Streptosporangiales</taxon>
        <taxon>Nocardiopsidaceae</taxon>
        <taxon>Halostreptopolyspora</taxon>
    </lineage>
</organism>
<dbReference type="SUPFAM" id="SSF53335">
    <property type="entry name" value="S-adenosyl-L-methionine-dependent methyltransferases"/>
    <property type="match status" value="1"/>
</dbReference>
<keyword evidence="2" id="KW-0808">Transferase</keyword>
<dbReference type="Gene3D" id="3.40.50.150">
    <property type="entry name" value="Vaccinia Virus protein VP39"/>
    <property type="match status" value="1"/>
</dbReference>
<dbReference type="InterPro" id="IPR013216">
    <property type="entry name" value="Methyltransf_11"/>
</dbReference>
<dbReference type="RefSeq" id="WP_123199734.1">
    <property type="nucleotide sequence ID" value="NZ_RJMB01000002.1"/>
</dbReference>
<proteinExistence type="predicted"/>
<dbReference type="GO" id="GO:0032259">
    <property type="term" value="P:methylation"/>
    <property type="evidence" value="ECO:0007669"/>
    <property type="project" value="UniProtKB-KW"/>
</dbReference>